<evidence type="ECO:0000313" key="2">
    <source>
        <dbReference type="EMBL" id="SCP98479.1"/>
    </source>
</evidence>
<dbReference type="EMBL" id="FMKA01000021">
    <property type="protein sequence ID" value="SCP98479.1"/>
    <property type="molecule type" value="Genomic_DNA"/>
</dbReference>
<protein>
    <submittedName>
        <fullName evidence="2">PTS HPr component phosphorylation site</fullName>
    </submittedName>
</protein>
<dbReference type="InterPro" id="IPR000032">
    <property type="entry name" value="HPr-like"/>
</dbReference>
<evidence type="ECO:0000259" key="1">
    <source>
        <dbReference type="Pfam" id="PF00381"/>
    </source>
</evidence>
<dbReference type="InterPro" id="IPR035895">
    <property type="entry name" value="HPr-like_sf"/>
</dbReference>
<organism evidence="2 3">
    <name type="scientific">Anaerobium acetethylicum</name>
    <dbReference type="NCBI Taxonomy" id="1619234"/>
    <lineage>
        <taxon>Bacteria</taxon>
        <taxon>Bacillati</taxon>
        <taxon>Bacillota</taxon>
        <taxon>Clostridia</taxon>
        <taxon>Lachnospirales</taxon>
        <taxon>Lachnospiraceae</taxon>
        <taxon>Anaerobium</taxon>
    </lineage>
</organism>
<name>A0A1D3TW94_9FIRM</name>
<keyword evidence="3" id="KW-1185">Reference proteome</keyword>
<dbReference type="Gene3D" id="3.30.1340.10">
    <property type="entry name" value="HPr-like"/>
    <property type="match status" value="1"/>
</dbReference>
<dbReference type="STRING" id="1619234.SAMN05421730_102127"/>
<dbReference type="SUPFAM" id="SSF55594">
    <property type="entry name" value="HPr-like"/>
    <property type="match status" value="1"/>
</dbReference>
<sequence length="75" mass="8477">MTKVSVELGGVEEVAGFINILNKYEYECDLRCGSYYVDAKSLLGVLTLHNSSDVELIIHADKPDELLKNIEQYRI</sequence>
<dbReference type="AlphaFoldDB" id="A0A1D3TW94"/>
<dbReference type="RefSeq" id="WP_169823708.1">
    <property type="nucleotide sequence ID" value="NZ_FMKA01000021.1"/>
</dbReference>
<gene>
    <name evidence="2" type="ORF">SAMN05421730_102127</name>
</gene>
<dbReference type="Proteomes" id="UP000199315">
    <property type="component" value="Unassembled WGS sequence"/>
</dbReference>
<proteinExistence type="predicted"/>
<feature type="domain" description="HPr" evidence="1">
    <location>
        <begin position="15"/>
        <end position="66"/>
    </location>
</feature>
<accession>A0A1D3TW94</accession>
<reference evidence="2 3" key="1">
    <citation type="submission" date="2016-09" db="EMBL/GenBank/DDBJ databases">
        <authorList>
            <person name="Capua I."/>
            <person name="De Benedictis P."/>
            <person name="Joannis T."/>
            <person name="Lombin L.H."/>
            <person name="Cattoli G."/>
        </authorList>
    </citation>
    <scope>NUCLEOTIDE SEQUENCE [LARGE SCALE GENOMIC DNA]</scope>
    <source>
        <strain evidence="2 3">GluBS11</strain>
    </source>
</reference>
<evidence type="ECO:0000313" key="3">
    <source>
        <dbReference type="Proteomes" id="UP000199315"/>
    </source>
</evidence>
<dbReference type="Pfam" id="PF00381">
    <property type="entry name" value="PTS-HPr"/>
    <property type="match status" value="1"/>
</dbReference>